<evidence type="ECO:0000313" key="2">
    <source>
        <dbReference type="Proteomes" id="UP000002220"/>
    </source>
</evidence>
<sequence>MKTSVPCHPASMPDAFLAMFYIKAYFALQLELAQLSQKLSVWCWLLKHACPELQAWHKVRSYFMERVLHRVCDKDPKSDRIPK</sequence>
<reference evidence="1 2" key="1">
    <citation type="journal article" date="2010" name="Stand. Genomic Sci.">
        <title>Complete genome sequence of Planctomyces limnophilus type strain (Mu 290).</title>
        <authorList>
            <person name="Labutti K."/>
            <person name="Sikorski J."/>
            <person name="Schneider S."/>
            <person name="Nolan M."/>
            <person name="Lucas S."/>
            <person name="Glavina Del Rio T."/>
            <person name="Tice H."/>
            <person name="Cheng J.F."/>
            <person name="Goodwin L."/>
            <person name="Pitluck S."/>
            <person name="Liolios K."/>
            <person name="Ivanova N."/>
            <person name="Mavromatis K."/>
            <person name="Mikhailova N."/>
            <person name="Pati A."/>
            <person name="Chen A."/>
            <person name="Palaniappan K."/>
            <person name="Land M."/>
            <person name="Hauser L."/>
            <person name="Chang Y.J."/>
            <person name="Jeffries C.D."/>
            <person name="Tindall B.J."/>
            <person name="Rohde M."/>
            <person name="Goker M."/>
            <person name="Woyke T."/>
            <person name="Bristow J."/>
            <person name="Eisen J.A."/>
            <person name="Markowitz V."/>
            <person name="Hugenholtz P."/>
            <person name="Kyrpides N.C."/>
            <person name="Klenk H.P."/>
            <person name="Lapidus A."/>
        </authorList>
    </citation>
    <scope>NUCLEOTIDE SEQUENCE [LARGE SCALE GENOMIC DNA]</scope>
    <source>
        <strain evidence="2">ATCC 43296 / DSM 3776 / IFAM 1008 / 290</strain>
    </source>
</reference>
<dbReference type="EMBL" id="CP001744">
    <property type="protein sequence ID" value="ADG69657.1"/>
    <property type="molecule type" value="Genomic_DNA"/>
</dbReference>
<dbReference type="HOGENOM" id="CLU_2539669_0_0_0"/>
<dbReference type="AlphaFoldDB" id="D5SX35"/>
<dbReference type="Proteomes" id="UP000002220">
    <property type="component" value="Chromosome"/>
</dbReference>
<proteinExistence type="predicted"/>
<protein>
    <submittedName>
        <fullName evidence="1">Uncharacterized protein</fullName>
    </submittedName>
</protein>
<evidence type="ECO:0000313" key="1">
    <source>
        <dbReference type="EMBL" id="ADG69657.1"/>
    </source>
</evidence>
<gene>
    <name evidence="1" type="ordered locus">Plim_3845</name>
</gene>
<keyword evidence="2" id="KW-1185">Reference proteome</keyword>
<dbReference type="KEGG" id="plm:Plim_3845"/>
<name>D5SX35_PLAL2</name>
<organism evidence="1 2">
    <name type="scientific">Planctopirus limnophila (strain ATCC 43296 / DSM 3776 / IFAM 1008 / Mu 290)</name>
    <name type="common">Planctomyces limnophilus</name>
    <dbReference type="NCBI Taxonomy" id="521674"/>
    <lineage>
        <taxon>Bacteria</taxon>
        <taxon>Pseudomonadati</taxon>
        <taxon>Planctomycetota</taxon>
        <taxon>Planctomycetia</taxon>
        <taxon>Planctomycetales</taxon>
        <taxon>Planctomycetaceae</taxon>
        <taxon>Planctopirus</taxon>
    </lineage>
</organism>
<accession>D5SX35</accession>